<gene>
    <name evidence="1" type="ORF">NAEGRDRAFT_67973</name>
</gene>
<evidence type="ECO:0000313" key="1">
    <source>
        <dbReference type="EMBL" id="EFC43964.1"/>
    </source>
</evidence>
<accession>D2VGH0</accession>
<proteinExistence type="predicted"/>
<dbReference type="GeneID" id="8850098"/>
<evidence type="ECO:0000313" key="2">
    <source>
        <dbReference type="Proteomes" id="UP000006671"/>
    </source>
</evidence>
<dbReference type="KEGG" id="ngr:NAEGRDRAFT_67973"/>
<reference evidence="1 2" key="1">
    <citation type="journal article" date="2010" name="Cell">
        <title>The genome of Naegleria gruberi illuminates early eukaryotic versatility.</title>
        <authorList>
            <person name="Fritz-Laylin L.K."/>
            <person name="Prochnik S.E."/>
            <person name="Ginger M.L."/>
            <person name="Dacks J.B."/>
            <person name="Carpenter M.L."/>
            <person name="Field M.C."/>
            <person name="Kuo A."/>
            <person name="Paredez A."/>
            <person name="Chapman J."/>
            <person name="Pham J."/>
            <person name="Shu S."/>
            <person name="Neupane R."/>
            <person name="Cipriano M."/>
            <person name="Mancuso J."/>
            <person name="Tu H."/>
            <person name="Salamov A."/>
            <person name="Lindquist E."/>
            <person name="Shapiro H."/>
            <person name="Lucas S."/>
            <person name="Grigoriev I.V."/>
            <person name="Cande W.Z."/>
            <person name="Fulton C."/>
            <person name="Rokhsar D.S."/>
            <person name="Dawson S.C."/>
        </authorList>
    </citation>
    <scope>NUCLEOTIDE SEQUENCE [LARGE SCALE GENOMIC DNA]</scope>
    <source>
        <strain evidence="1 2">NEG-M</strain>
    </source>
</reference>
<sequence length="397" mass="46339">MTEIIYFGDYQMFRKLKELYNVSSNSSNNSEKKLMMKRKKKTCLENISFMFKENHFQFPPRLNNNNTNYHGSKSQRIVDFQLGDDFVICQTESTQLYFIGLYSNKGGINYLCEQMPCEKIGKTELIKCCSNKILIKSLAGKFYIAEVKKLDQVPIFKPVEAFVNTVVNETVKGVHFGENFNSVLTEKSQVFSEGRFIITNDRYGYDWIYPAPADLLLPTSVTTIEKIFGDNHSFMVKDANPNALKKYYLYQQHWKNQNPSLEDWILKYFPEEHSITIEDVIPNGCGVGYLVLVSFGDSDLKRIVMIGHKGEFCQFSQYLEVLDERNDFYHTFDFPSYFYSVTGFNEEFSFENCHFTTNFALFEMKQTEKLNFHSKLYKNSQYSDIEFVTQSEGEPLL</sequence>
<dbReference type="Proteomes" id="UP000006671">
    <property type="component" value="Unassembled WGS sequence"/>
</dbReference>
<name>D2VGH0_NAEGR</name>
<organism evidence="2">
    <name type="scientific">Naegleria gruberi</name>
    <name type="common">Amoeba</name>
    <dbReference type="NCBI Taxonomy" id="5762"/>
    <lineage>
        <taxon>Eukaryota</taxon>
        <taxon>Discoba</taxon>
        <taxon>Heterolobosea</taxon>
        <taxon>Tetramitia</taxon>
        <taxon>Eutetramitia</taxon>
        <taxon>Vahlkampfiidae</taxon>
        <taxon>Naegleria</taxon>
    </lineage>
</organism>
<dbReference type="VEuPathDB" id="AmoebaDB:NAEGRDRAFT_67973"/>
<dbReference type="EMBL" id="GG738870">
    <property type="protein sequence ID" value="EFC43964.1"/>
    <property type="molecule type" value="Genomic_DNA"/>
</dbReference>
<protein>
    <submittedName>
        <fullName evidence="1">Predicted protein</fullName>
    </submittedName>
</protein>
<dbReference type="InParanoid" id="D2VGH0"/>
<dbReference type="InterPro" id="IPR009091">
    <property type="entry name" value="RCC1/BLIP-II"/>
</dbReference>
<keyword evidence="2" id="KW-1185">Reference proteome</keyword>
<dbReference type="AlphaFoldDB" id="D2VGH0"/>
<dbReference type="SUPFAM" id="SSF50985">
    <property type="entry name" value="RCC1/BLIP-II"/>
    <property type="match status" value="1"/>
</dbReference>
<dbReference type="RefSeq" id="XP_002676708.1">
    <property type="nucleotide sequence ID" value="XM_002676662.1"/>
</dbReference>